<evidence type="ECO:0000313" key="3">
    <source>
        <dbReference type="Proteomes" id="UP000569951"/>
    </source>
</evidence>
<protein>
    <recommendedName>
        <fullName evidence="1">DUF6194 domain-containing protein</fullName>
    </recommendedName>
</protein>
<dbReference type="EMBL" id="JACHHG010000011">
    <property type="protein sequence ID" value="MBB6099370.1"/>
    <property type="molecule type" value="Genomic_DNA"/>
</dbReference>
<reference evidence="2 3" key="1">
    <citation type="submission" date="2020-08" db="EMBL/GenBank/DDBJ databases">
        <title>Genomic Encyclopedia of Type Strains, Phase IV (KMG-IV): sequencing the most valuable type-strain genomes for metagenomic binning, comparative biology and taxonomic classification.</title>
        <authorList>
            <person name="Goeker M."/>
        </authorList>
    </citation>
    <scope>NUCLEOTIDE SEQUENCE [LARGE SCALE GENOMIC DNA]</scope>
    <source>
        <strain evidence="2 3">DSM 21458</strain>
    </source>
</reference>
<evidence type="ECO:0000313" key="2">
    <source>
        <dbReference type="EMBL" id="MBB6099370.1"/>
    </source>
</evidence>
<comment type="caution">
    <text evidence="2">The sequence shown here is derived from an EMBL/GenBank/DDBJ whole genome shotgun (WGS) entry which is preliminary data.</text>
</comment>
<dbReference type="InterPro" id="IPR045676">
    <property type="entry name" value="DUF6194"/>
</dbReference>
<feature type="domain" description="DUF6194" evidence="1">
    <location>
        <begin position="1"/>
        <end position="143"/>
    </location>
</feature>
<sequence>MNEAELTHYITRTFDRVSVTEDSGNRFFFWGPDLRMPFATLVTNDAYDRASALDRPGVFRLNLGVRRQTYRSLFGPQPKAAGPDGVVDTGYDYTALDRLMPHPVYAPMSWVCVLNPGPATFEVLRPLLAEACDLAARRAARRADRTGQR</sequence>
<dbReference type="AlphaFoldDB" id="A0A841I4M7"/>
<dbReference type="RefSeq" id="WP_183988127.1">
    <property type="nucleotide sequence ID" value="NZ_JACHHG010000011.1"/>
</dbReference>
<name>A0A841I4M7_9DEIO</name>
<proteinExistence type="predicted"/>
<gene>
    <name evidence="2" type="ORF">HNR42_002811</name>
</gene>
<evidence type="ECO:0000259" key="1">
    <source>
        <dbReference type="Pfam" id="PF19694"/>
    </source>
</evidence>
<keyword evidence="3" id="KW-1185">Reference proteome</keyword>
<organism evidence="2 3">
    <name type="scientific">Deinobacterium chartae</name>
    <dbReference type="NCBI Taxonomy" id="521158"/>
    <lineage>
        <taxon>Bacteria</taxon>
        <taxon>Thermotogati</taxon>
        <taxon>Deinococcota</taxon>
        <taxon>Deinococci</taxon>
        <taxon>Deinococcales</taxon>
        <taxon>Deinococcaceae</taxon>
        <taxon>Deinobacterium</taxon>
    </lineage>
</organism>
<accession>A0A841I4M7</accession>
<dbReference type="Pfam" id="PF19694">
    <property type="entry name" value="DUF6194"/>
    <property type="match status" value="1"/>
</dbReference>
<dbReference type="Proteomes" id="UP000569951">
    <property type="component" value="Unassembled WGS sequence"/>
</dbReference>